<dbReference type="EMBL" id="CP053708">
    <property type="protein sequence ID" value="QKE89791.1"/>
    <property type="molecule type" value="Genomic_DNA"/>
</dbReference>
<name>A0A6M8HNA7_9PROT</name>
<evidence type="ECO:0000313" key="2">
    <source>
        <dbReference type="EMBL" id="QKE89791.1"/>
    </source>
</evidence>
<dbReference type="PANTHER" id="PTHR41287">
    <property type="match status" value="1"/>
</dbReference>
<dbReference type="InterPro" id="IPR046461">
    <property type="entry name" value="TerL_ATPase"/>
</dbReference>
<dbReference type="Pfam" id="PF20441">
    <property type="entry name" value="TerL_nuclease"/>
    <property type="match status" value="1"/>
</dbReference>
<gene>
    <name evidence="2" type="ORF">HN018_06835</name>
</gene>
<dbReference type="GO" id="GO:0016539">
    <property type="term" value="P:intein-mediated protein splicing"/>
    <property type="evidence" value="ECO:0007669"/>
    <property type="project" value="InterPro"/>
</dbReference>
<dbReference type="Gene3D" id="3.10.28.10">
    <property type="entry name" value="Homing endonucleases"/>
    <property type="match status" value="1"/>
</dbReference>
<dbReference type="InterPro" id="IPR027434">
    <property type="entry name" value="Homing_endonucl"/>
</dbReference>
<proteinExistence type="predicted"/>
<dbReference type="Pfam" id="PF14528">
    <property type="entry name" value="LAGLIDADG_3"/>
    <property type="match status" value="1"/>
</dbReference>
<dbReference type="InterPro" id="IPR006142">
    <property type="entry name" value="INTEIN"/>
</dbReference>
<dbReference type="AlphaFoldDB" id="A0A6M8HNA7"/>
<protein>
    <recommendedName>
        <fullName evidence="1">DOD-type homing endonuclease domain-containing protein</fullName>
    </recommendedName>
</protein>
<dbReference type="PRINTS" id="PR00379">
    <property type="entry name" value="INTEIN"/>
</dbReference>
<evidence type="ECO:0000259" key="1">
    <source>
        <dbReference type="PROSITE" id="PS50819"/>
    </source>
</evidence>
<dbReference type="RefSeq" id="WP_172443461.1">
    <property type="nucleotide sequence ID" value="NZ_CP053708.1"/>
</dbReference>
<organism evidence="2 3">
    <name type="scientific">Lichenicola cladoniae</name>
    <dbReference type="NCBI Taxonomy" id="1484109"/>
    <lineage>
        <taxon>Bacteria</taxon>
        <taxon>Pseudomonadati</taxon>
        <taxon>Pseudomonadota</taxon>
        <taxon>Alphaproteobacteria</taxon>
        <taxon>Acetobacterales</taxon>
        <taxon>Acetobacteraceae</taxon>
        <taxon>Lichenicola</taxon>
    </lineage>
</organism>
<dbReference type="PROSITE" id="PS50819">
    <property type="entry name" value="INTEIN_ENDONUCLEASE"/>
    <property type="match status" value="1"/>
</dbReference>
<accession>A0A6M8HNA7</accession>
<sequence length="779" mass="86647">MGDLRAGDSVFGPDGSVRHVAATTAPMHDRPCYRLALADGESIVADAEHQWLTDARQDRDRLKGRGRKTAGAKPSIKTTREIALTLLCREERNHRLTLPAPFELPEVYLPIEPYTLGAWLGDGTTAAGIITIGQQDAASMEVILGEVGQVISKRHGCAYRLGTGVRSAERFRSVQARLRGLGVLGNKHIPQSYLRAGSRQRMALLQGLMDTDGYVSAAGQCEFTSTSKTLAQGVEELLWGLGFKPLVTEGVATLQGRVISAKWRIQFWATQERSVFRLPRKAARLKPKLVRATRSQTRQVSACEPVASVPVRCIQVDHPDGMFLVGRSFVPTHNSALSAPVGLYMMAADDEHGAEVYCGATTEKQAWEVFRPATLMARGRPDLLSHYGIKVNASNIHIAANSSRFEPVIGKPGDGASPSCAIVDEYHEHDTPELWDTMLTGMGAREQPMMWGITTAGDNIAGPCFDLVLTGRKVLEGTIENEELFYLEYSIDEDDEWTSPDALRKANPNMGVSVLEEFLLARQREAIRNPRQQAVFKTKHLNLWVNSRAAYFNMQSWFRCCQPDFDETAWYGRRAIIGLDLASKNDIAALQVLIPLDDGRYVTFGRYYLPREILEQTGKEHYYAWSCEDPALLILTEGNMIDFEQIEADIDELRKLFDVEELTFDPSQATMLTTRLMAKGVTVTQFDQNARNFSEPMKEVAGLLDAGRIIHGCSPKHPMSWMMSNVTARQDAKEQVYPRKEKPENKIDGPVALIMAMGRALLTGVRQESVYESRGLLVL</sequence>
<dbReference type="KEGG" id="lck:HN018_06835"/>
<dbReference type="Proteomes" id="UP000500767">
    <property type="component" value="Chromosome"/>
</dbReference>
<dbReference type="InterPro" id="IPR004860">
    <property type="entry name" value="LAGLIDADG_dom"/>
</dbReference>
<feature type="domain" description="DOD-type homing endonuclease" evidence="1">
    <location>
        <begin position="115"/>
        <end position="243"/>
    </location>
</feature>
<dbReference type="InterPro" id="IPR027417">
    <property type="entry name" value="P-loop_NTPase"/>
</dbReference>
<reference evidence="2 3" key="1">
    <citation type="journal article" date="2014" name="World J. Microbiol. Biotechnol.">
        <title>Biodiversity and physiological characteristics of Antarctic and Arctic lichens-associated bacteria.</title>
        <authorList>
            <person name="Lee Y.M."/>
            <person name="Kim E.H."/>
            <person name="Lee H.K."/>
            <person name="Hong S.G."/>
        </authorList>
    </citation>
    <scope>NUCLEOTIDE SEQUENCE [LARGE SCALE GENOMIC DNA]</scope>
    <source>
        <strain evidence="2 3">PAMC 26569</strain>
    </source>
</reference>
<dbReference type="PANTHER" id="PTHR41287:SF1">
    <property type="entry name" value="PROTEIN YMFN"/>
    <property type="match status" value="1"/>
</dbReference>
<dbReference type="GO" id="GO:0004519">
    <property type="term" value="F:endonuclease activity"/>
    <property type="evidence" value="ECO:0007669"/>
    <property type="project" value="InterPro"/>
</dbReference>
<dbReference type="Pfam" id="PF03354">
    <property type="entry name" value="TerL_ATPase"/>
    <property type="match status" value="1"/>
</dbReference>
<evidence type="ECO:0000313" key="3">
    <source>
        <dbReference type="Proteomes" id="UP000500767"/>
    </source>
</evidence>
<dbReference type="Gene3D" id="3.40.50.300">
    <property type="entry name" value="P-loop containing nucleotide triphosphate hydrolases"/>
    <property type="match status" value="1"/>
</dbReference>
<dbReference type="InterPro" id="IPR004042">
    <property type="entry name" value="Intein_endonuc_central"/>
</dbReference>
<dbReference type="InterPro" id="IPR005021">
    <property type="entry name" value="Terminase_largesu-like"/>
</dbReference>
<dbReference type="InterPro" id="IPR046462">
    <property type="entry name" value="TerL_nuclease"/>
</dbReference>
<keyword evidence="3" id="KW-1185">Reference proteome</keyword>
<dbReference type="SUPFAM" id="SSF55608">
    <property type="entry name" value="Homing endonucleases"/>
    <property type="match status" value="1"/>
</dbReference>